<feature type="region of interest" description="Disordered" evidence="1">
    <location>
        <begin position="1"/>
        <end position="28"/>
    </location>
</feature>
<dbReference type="AlphaFoldDB" id="A0A2N5SUH7"/>
<evidence type="ECO:0000313" key="2">
    <source>
        <dbReference type="EMBL" id="PLW16883.1"/>
    </source>
</evidence>
<evidence type="ECO:0000256" key="1">
    <source>
        <dbReference type="SAM" id="MobiDB-lite"/>
    </source>
</evidence>
<organism evidence="2 3">
    <name type="scientific">Puccinia coronata f. sp. avenae</name>
    <dbReference type="NCBI Taxonomy" id="200324"/>
    <lineage>
        <taxon>Eukaryota</taxon>
        <taxon>Fungi</taxon>
        <taxon>Dikarya</taxon>
        <taxon>Basidiomycota</taxon>
        <taxon>Pucciniomycotina</taxon>
        <taxon>Pucciniomycetes</taxon>
        <taxon>Pucciniales</taxon>
        <taxon>Pucciniaceae</taxon>
        <taxon>Puccinia</taxon>
    </lineage>
</organism>
<feature type="compositionally biased region" description="Basic and acidic residues" evidence="1">
    <location>
        <begin position="15"/>
        <end position="25"/>
    </location>
</feature>
<proteinExistence type="predicted"/>
<reference evidence="2 3" key="1">
    <citation type="submission" date="2017-11" db="EMBL/GenBank/DDBJ databases">
        <title>De novo assembly and phasing of dikaryotic genomes from two isolates of Puccinia coronata f. sp. avenae, the causal agent of oat crown rust.</title>
        <authorList>
            <person name="Miller M.E."/>
            <person name="Zhang Y."/>
            <person name="Omidvar V."/>
            <person name="Sperschneider J."/>
            <person name="Schwessinger B."/>
            <person name="Raley C."/>
            <person name="Palmer J.M."/>
            <person name="Garnica D."/>
            <person name="Upadhyaya N."/>
            <person name="Rathjen J."/>
            <person name="Taylor J.M."/>
            <person name="Park R.F."/>
            <person name="Dodds P.N."/>
            <person name="Hirsch C.D."/>
            <person name="Kianian S.F."/>
            <person name="Figueroa M."/>
        </authorList>
    </citation>
    <scope>NUCLEOTIDE SEQUENCE [LARGE SCALE GENOMIC DNA]</scope>
    <source>
        <strain evidence="2">12SD80</strain>
    </source>
</reference>
<gene>
    <name evidence="2" type="ORF">PCASD_16406</name>
</gene>
<protein>
    <submittedName>
        <fullName evidence="2">Uncharacterized protein</fullName>
    </submittedName>
</protein>
<comment type="caution">
    <text evidence="2">The sequence shown here is derived from an EMBL/GenBank/DDBJ whole genome shotgun (WGS) entry which is preliminary data.</text>
</comment>
<dbReference type="Proteomes" id="UP000235392">
    <property type="component" value="Unassembled WGS sequence"/>
</dbReference>
<sequence>MASIDNWNAVTKNTDSFKCDPDHKSSTSNHPIAVFVFDSDGKPLLANLTNLRNALSQETRSKAVFEDDPAPSPTPSLHSVSIIVFSHSVAAKIT</sequence>
<accession>A0A2N5SUH7</accession>
<dbReference type="EMBL" id="PGCI01000762">
    <property type="protein sequence ID" value="PLW16883.1"/>
    <property type="molecule type" value="Genomic_DNA"/>
</dbReference>
<evidence type="ECO:0000313" key="3">
    <source>
        <dbReference type="Proteomes" id="UP000235392"/>
    </source>
</evidence>
<name>A0A2N5SUH7_9BASI</name>
<feature type="compositionally biased region" description="Polar residues" evidence="1">
    <location>
        <begin position="1"/>
        <end position="14"/>
    </location>
</feature>